<evidence type="ECO:0000313" key="12">
    <source>
        <dbReference type="Proteomes" id="UP000003277"/>
    </source>
</evidence>
<dbReference type="InterPro" id="IPR003811">
    <property type="entry name" value="G3P_acylTferase_PlsY"/>
</dbReference>
<keyword evidence="8 10" id="KW-0594">Phospholipid biosynthesis</keyword>
<keyword evidence="5 10" id="KW-1133">Transmembrane helix</keyword>
<dbReference type="SMART" id="SM01207">
    <property type="entry name" value="G3P_acyltransf"/>
    <property type="match status" value="1"/>
</dbReference>
<comment type="pathway">
    <text evidence="10">Lipid metabolism; phospholipid metabolism.</text>
</comment>
<dbReference type="EC" id="2.3.1.275" evidence="10"/>
<dbReference type="eggNOG" id="COG0344">
    <property type="taxonomic scope" value="Bacteria"/>
</dbReference>
<dbReference type="GO" id="GO:0043772">
    <property type="term" value="F:acyl-phosphate glycerol-3-phosphate acyltransferase activity"/>
    <property type="evidence" value="ECO:0007669"/>
    <property type="project" value="UniProtKB-UniRule"/>
</dbReference>
<comment type="similarity">
    <text evidence="10">Belongs to the PlsY family.</text>
</comment>
<dbReference type="PATRIC" id="fig|742743.3.peg.1632"/>
<accession>H1D1W2</accession>
<feature type="transmembrane region" description="Helical" evidence="10">
    <location>
        <begin position="134"/>
        <end position="152"/>
    </location>
</feature>
<protein>
    <recommendedName>
        <fullName evidence="10">Glycerol-3-phosphate acyltransferase</fullName>
    </recommendedName>
    <alternativeName>
        <fullName evidence="10">Acyl-PO4 G3P acyltransferase</fullName>
    </alternativeName>
    <alternativeName>
        <fullName evidence="10">Acyl-phosphate--glycerol-3-phosphate acyltransferase</fullName>
    </alternativeName>
    <alternativeName>
        <fullName evidence="10">G3P acyltransferase</fullName>
        <shortName evidence="10">GPAT</shortName>
        <ecNumber evidence="10">2.3.1.275</ecNumber>
    </alternativeName>
    <alternativeName>
        <fullName evidence="10">Lysophosphatidic acid synthase</fullName>
        <shortName evidence="10">LPA synthase</shortName>
    </alternativeName>
</protein>
<dbReference type="Pfam" id="PF02660">
    <property type="entry name" value="G3P_acyltransf"/>
    <property type="match status" value="1"/>
</dbReference>
<evidence type="ECO:0000256" key="8">
    <source>
        <dbReference type="ARBA" id="ARBA00023209"/>
    </source>
</evidence>
<evidence type="ECO:0000256" key="4">
    <source>
        <dbReference type="ARBA" id="ARBA00022692"/>
    </source>
</evidence>
<dbReference type="RefSeq" id="WP_008860094.1">
    <property type="nucleotide sequence ID" value="NZ_JH591188.1"/>
</dbReference>
<keyword evidence="9 10" id="KW-1208">Phospholipid metabolism</keyword>
<evidence type="ECO:0000256" key="5">
    <source>
        <dbReference type="ARBA" id="ARBA00022989"/>
    </source>
</evidence>
<dbReference type="HAMAP" id="MF_01043">
    <property type="entry name" value="PlsY"/>
    <property type="match status" value="1"/>
</dbReference>
<evidence type="ECO:0000256" key="7">
    <source>
        <dbReference type="ARBA" id="ARBA00023136"/>
    </source>
</evidence>
<evidence type="ECO:0000256" key="2">
    <source>
        <dbReference type="ARBA" id="ARBA00022516"/>
    </source>
</evidence>
<evidence type="ECO:0000256" key="3">
    <source>
        <dbReference type="ARBA" id="ARBA00022679"/>
    </source>
</evidence>
<comment type="subunit">
    <text evidence="10">Probably interacts with PlsX.</text>
</comment>
<feature type="transmembrane region" description="Helical" evidence="10">
    <location>
        <begin position="6"/>
        <end position="27"/>
    </location>
</feature>
<evidence type="ECO:0000256" key="6">
    <source>
        <dbReference type="ARBA" id="ARBA00023098"/>
    </source>
</evidence>
<comment type="function">
    <text evidence="10">Catalyzes the transfer of an acyl group from acyl-phosphate (acyl-PO(4)) to glycerol-3-phosphate (G3P) to form lysophosphatidic acid (LPA). This enzyme utilizes acyl-phosphate as fatty acyl donor, but not acyl-CoA or acyl-ACP.</text>
</comment>
<dbReference type="Proteomes" id="UP000003277">
    <property type="component" value="Unassembled WGS sequence"/>
</dbReference>
<dbReference type="STRING" id="742743.HMPREF9453_01600"/>
<organism evidence="11 12">
    <name type="scientific">Dialister succinatiphilus YIT 11850</name>
    <dbReference type="NCBI Taxonomy" id="742743"/>
    <lineage>
        <taxon>Bacteria</taxon>
        <taxon>Bacillati</taxon>
        <taxon>Bacillota</taxon>
        <taxon>Negativicutes</taxon>
        <taxon>Veillonellales</taxon>
        <taxon>Veillonellaceae</taxon>
        <taxon>Dialister</taxon>
    </lineage>
</organism>
<name>H1D1W2_9FIRM</name>
<keyword evidence="1 10" id="KW-1003">Cell membrane</keyword>
<keyword evidence="6 10" id="KW-0443">Lipid metabolism</keyword>
<dbReference type="HOGENOM" id="CLU_081254_4_0_9"/>
<dbReference type="GO" id="GO:0005886">
    <property type="term" value="C:plasma membrane"/>
    <property type="evidence" value="ECO:0007669"/>
    <property type="project" value="UniProtKB-SubCell"/>
</dbReference>
<keyword evidence="7 10" id="KW-0472">Membrane</keyword>
<proteinExistence type="inferred from homology"/>
<dbReference type="GO" id="GO:0008654">
    <property type="term" value="P:phospholipid biosynthetic process"/>
    <property type="evidence" value="ECO:0007669"/>
    <property type="project" value="UniProtKB-UniRule"/>
</dbReference>
<feature type="transmembrane region" description="Helical" evidence="10">
    <location>
        <begin position="76"/>
        <end position="97"/>
    </location>
</feature>
<evidence type="ECO:0000256" key="1">
    <source>
        <dbReference type="ARBA" id="ARBA00022475"/>
    </source>
</evidence>
<feature type="transmembrane region" description="Helical" evidence="10">
    <location>
        <begin position="109"/>
        <end position="128"/>
    </location>
</feature>
<keyword evidence="4 10" id="KW-0812">Transmembrane</keyword>
<keyword evidence="3 10" id="KW-0808">Transferase</keyword>
<keyword evidence="11" id="KW-0012">Acyltransferase</keyword>
<reference evidence="11 12" key="1">
    <citation type="submission" date="2011-11" db="EMBL/GenBank/DDBJ databases">
        <title>The Genome Sequence of Dialister succinatiphilus YIT 11850.</title>
        <authorList>
            <consortium name="The Broad Institute Genome Sequencing Platform"/>
            <person name="Earl A."/>
            <person name="Ward D."/>
            <person name="Feldgarden M."/>
            <person name="Gevers D."/>
            <person name="Morotomi M."/>
            <person name="Young S.K."/>
            <person name="Zeng Q."/>
            <person name="Gargeya S."/>
            <person name="Fitzgerald M."/>
            <person name="Haas B."/>
            <person name="Abouelleil A."/>
            <person name="Alvarado L."/>
            <person name="Arachchi H.M."/>
            <person name="Berlin A."/>
            <person name="Brown A."/>
            <person name="Chapman S.B."/>
            <person name="Dunbar C."/>
            <person name="Gearin G."/>
            <person name="Goldberg J."/>
            <person name="Griggs A."/>
            <person name="Gujja S."/>
            <person name="Heiman D."/>
            <person name="Howarth C."/>
            <person name="Lui A."/>
            <person name="MacDonald P.J.P."/>
            <person name="Montmayeur A."/>
            <person name="Murphy C."/>
            <person name="Neiman D."/>
            <person name="Pearson M."/>
            <person name="Priest M."/>
            <person name="Roberts A."/>
            <person name="Saif S."/>
            <person name="Shea T."/>
            <person name="Sisk P."/>
            <person name="Stolte C."/>
            <person name="Sykes S."/>
            <person name="Wortman J."/>
            <person name="Nusbaum C."/>
            <person name="Birren B."/>
        </authorList>
    </citation>
    <scope>NUCLEOTIDE SEQUENCE [LARGE SCALE GENOMIC DNA]</scope>
    <source>
        <strain evidence="11 12">YIT 11850</strain>
    </source>
</reference>
<evidence type="ECO:0000256" key="9">
    <source>
        <dbReference type="ARBA" id="ARBA00023264"/>
    </source>
</evidence>
<comment type="catalytic activity">
    <reaction evidence="10">
        <text>an acyl phosphate + sn-glycerol 3-phosphate = a 1-acyl-sn-glycero-3-phosphate + phosphate</text>
        <dbReference type="Rhea" id="RHEA:34075"/>
        <dbReference type="ChEBI" id="CHEBI:43474"/>
        <dbReference type="ChEBI" id="CHEBI:57597"/>
        <dbReference type="ChEBI" id="CHEBI:57970"/>
        <dbReference type="ChEBI" id="CHEBI:59918"/>
        <dbReference type="EC" id="2.3.1.275"/>
    </reaction>
</comment>
<keyword evidence="2 10" id="KW-0444">Lipid biosynthesis</keyword>
<dbReference type="EMBL" id="ADLT01000052">
    <property type="protein sequence ID" value="EHO62475.1"/>
    <property type="molecule type" value="Genomic_DNA"/>
</dbReference>
<dbReference type="NCBIfam" id="TIGR00023">
    <property type="entry name" value="glycerol-3-phosphate 1-O-acyltransferase PlsY"/>
    <property type="match status" value="1"/>
</dbReference>
<sequence length="194" mass="20848">MESILWIVLAYFIGAIPSGYIIGRVFYGVNLKKVGSGNIGATNAYRELGVKAGLAVFICDFMKGFIAVHLGMPDPVIVLLCAVFAIIGNDWSVFLHFKSGKGVACGVGAFTYICAPAVLAAFLVWLAVFKWKHIVSLGSILAAPVVPLVMLIEGEPLEYVAFGALAAVIVIGKHKDNIGRLLRGEEKPITREKR</sequence>
<dbReference type="PANTHER" id="PTHR30309">
    <property type="entry name" value="INNER MEMBRANE PROTEIN YGIH"/>
    <property type="match status" value="1"/>
</dbReference>
<gene>
    <name evidence="10" type="primary">plsY</name>
    <name evidence="11" type="ORF">HMPREF9453_01600</name>
</gene>
<evidence type="ECO:0000313" key="11">
    <source>
        <dbReference type="EMBL" id="EHO62475.1"/>
    </source>
</evidence>
<comment type="subcellular location">
    <subcellularLocation>
        <location evidence="10">Cell membrane</location>
        <topology evidence="10">Multi-pass membrane protein</topology>
    </subcellularLocation>
</comment>
<dbReference type="AlphaFoldDB" id="H1D1W2"/>
<evidence type="ECO:0000256" key="10">
    <source>
        <dbReference type="HAMAP-Rule" id="MF_01043"/>
    </source>
</evidence>
<keyword evidence="12" id="KW-1185">Reference proteome</keyword>
<dbReference type="UniPathway" id="UPA00085"/>
<comment type="caution">
    <text evidence="11">The sequence shown here is derived from an EMBL/GenBank/DDBJ whole genome shotgun (WGS) entry which is preliminary data.</text>
</comment>
<dbReference type="PANTHER" id="PTHR30309:SF0">
    <property type="entry name" value="GLYCEROL-3-PHOSPHATE ACYLTRANSFERASE-RELATED"/>
    <property type="match status" value="1"/>
</dbReference>